<gene>
    <name evidence="1" type="ORF">GALL_367270</name>
</gene>
<organism evidence="1">
    <name type="scientific">mine drainage metagenome</name>
    <dbReference type="NCBI Taxonomy" id="410659"/>
    <lineage>
        <taxon>unclassified sequences</taxon>
        <taxon>metagenomes</taxon>
        <taxon>ecological metagenomes</taxon>
    </lineage>
</organism>
<evidence type="ECO:0000313" key="1">
    <source>
        <dbReference type="EMBL" id="OIQ81510.1"/>
    </source>
</evidence>
<accession>A0A1J5QD05</accession>
<sequence>MRGGAAVGVDDDLAPGEPAVALRPADDEAPGGVDEVLDLAAHEFVRQHGLDDVLDDAFAQIGHLDVGRVLGGQHDGVDGDRAAVLVAEGDLALGVRAQPGQAAVTAQLALALHQAVRVVDGRGHQLGGFVAGVAEHQALVARPLVEVVVVRAVDALGDVGALLVVGDQHGAALVVDAEVGVVVADALEGVARHLDVVDHRVGGDLAGQHDEAGVGQGFGGDARARVLFEDGVEDGVRNLVGHLVGMALGHGFGGEEEGISHGGAPVGLQFRHRLRPRTATL</sequence>
<dbReference type="AlphaFoldDB" id="A0A1J5QD05"/>
<reference evidence="1" key="1">
    <citation type="submission" date="2016-10" db="EMBL/GenBank/DDBJ databases">
        <title>Sequence of Gallionella enrichment culture.</title>
        <authorList>
            <person name="Poehlein A."/>
            <person name="Muehling M."/>
            <person name="Daniel R."/>
        </authorList>
    </citation>
    <scope>NUCLEOTIDE SEQUENCE</scope>
</reference>
<evidence type="ECO:0008006" key="2">
    <source>
        <dbReference type="Google" id="ProtNLM"/>
    </source>
</evidence>
<protein>
    <recommendedName>
        <fullName evidence="2">NAD-specific glutamate dehydrogenase</fullName>
    </recommendedName>
</protein>
<comment type="caution">
    <text evidence="1">The sequence shown here is derived from an EMBL/GenBank/DDBJ whole genome shotgun (WGS) entry which is preliminary data.</text>
</comment>
<name>A0A1J5QD05_9ZZZZ</name>
<dbReference type="EMBL" id="MLJW01000916">
    <property type="protein sequence ID" value="OIQ81510.1"/>
    <property type="molecule type" value="Genomic_DNA"/>
</dbReference>
<proteinExistence type="predicted"/>